<organism evidence="2 3">
    <name type="scientific">Trifolium pratense</name>
    <name type="common">Red clover</name>
    <dbReference type="NCBI Taxonomy" id="57577"/>
    <lineage>
        <taxon>Eukaryota</taxon>
        <taxon>Viridiplantae</taxon>
        <taxon>Streptophyta</taxon>
        <taxon>Embryophyta</taxon>
        <taxon>Tracheophyta</taxon>
        <taxon>Spermatophyta</taxon>
        <taxon>Magnoliopsida</taxon>
        <taxon>eudicotyledons</taxon>
        <taxon>Gunneridae</taxon>
        <taxon>Pentapetalae</taxon>
        <taxon>rosids</taxon>
        <taxon>fabids</taxon>
        <taxon>Fabales</taxon>
        <taxon>Fabaceae</taxon>
        <taxon>Papilionoideae</taxon>
        <taxon>50 kb inversion clade</taxon>
        <taxon>NPAAA clade</taxon>
        <taxon>Hologalegina</taxon>
        <taxon>IRL clade</taxon>
        <taxon>Trifolieae</taxon>
        <taxon>Trifolium</taxon>
    </lineage>
</organism>
<dbReference type="PANTHER" id="PTHR36310:SF1">
    <property type="entry name" value="CYCLIN-DEPENDENT PROTEIN KINASE INHIBITOR SMR11"/>
    <property type="match status" value="1"/>
</dbReference>
<protein>
    <submittedName>
        <fullName evidence="2">Uncharacterized protein</fullName>
    </submittedName>
</protein>
<reference evidence="2 3" key="2">
    <citation type="journal article" date="2017" name="Front. Plant Sci.">
        <title>Gene Classification and Mining of Molecular Markers Useful in Red Clover (Trifolium pratense) Breeding.</title>
        <authorList>
            <person name="Istvanek J."/>
            <person name="Dluhosova J."/>
            <person name="Dluhos P."/>
            <person name="Patkova L."/>
            <person name="Nedelnik J."/>
            <person name="Repkova J."/>
        </authorList>
    </citation>
    <scope>NUCLEOTIDE SEQUENCE [LARGE SCALE GENOMIC DNA]</scope>
    <source>
        <strain evidence="3">cv. Tatra</strain>
        <tissue evidence="2">Young leaves</tissue>
    </source>
</reference>
<dbReference type="InterPro" id="IPR038971">
    <property type="entry name" value="SMR11/SMR16"/>
</dbReference>
<sequence length="129" mass="14753">MDHCKEQQEAMKANVTLDVSSPKAKEKEHLVKKTSDYKVRKPMDLEPQSPLMLTLVRKTLNGIHIDSNNDDCSPQTPKDVFDPFAPGSEDMVRAPLSRKYHEEESKHAARKLHFYSSTHHSESVSDKKH</sequence>
<feature type="region of interest" description="Disordered" evidence="1">
    <location>
        <begin position="66"/>
        <end position="129"/>
    </location>
</feature>
<evidence type="ECO:0000256" key="1">
    <source>
        <dbReference type="SAM" id="MobiDB-lite"/>
    </source>
</evidence>
<feature type="compositionally biased region" description="Basic and acidic residues" evidence="1">
    <location>
        <begin position="23"/>
        <end position="43"/>
    </location>
</feature>
<dbReference type="PANTHER" id="PTHR36310">
    <property type="entry name" value="CYCLIN-DEPENDENT PROTEIN KINASE INHIBITOR SMR11"/>
    <property type="match status" value="1"/>
</dbReference>
<evidence type="ECO:0000313" key="2">
    <source>
        <dbReference type="EMBL" id="PNY13577.1"/>
    </source>
</evidence>
<feature type="compositionally biased region" description="Basic and acidic residues" evidence="1">
    <location>
        <begin position="119"/>
        <end position="129"/>
    </location>
</feature>
<comment type="caution">
    <text evidence="2">The sequence shown here is derived from an EMBL/GenBank/DDBJ whole genome shotgun (WGS) entry which is preliminary data.</text>
</comment>
<dbReference type="EMBL" id="ASHM01006178">
    <property type="protein sequence ID" value="PNY13577.1"/>
    <property type="molecule type" value="Genomic_DNA"/>
</dbReference>
<evidence type="ECO:0000313" key="3">
    <source>
        <dbReference type="Proteomes" id="UP000236291"/>
    </source>
</evidence>
<accession>A0A2K3PE46</accession>
<dbReference type="AlphaFoldDB" id="A0A2K3PE46"/>
<gene>
    <name evidence="2" type="ORF">L195_g010235</name>
</gene>
<proteinExistence type="predicted"/>
<dbReference type="Proteomes" id="UP000236291">
    <property type="component" value="Unassembled WGS sequence"/>
</dbReference>
<feature type="region of interest" description="Disordered" evidence="1">
    <location>
        <begin position="1"/>
        <end position="43"/>
    </location>
</feature>
<dbReference type="Gramene" id="Tp57577_TGAC_v2_mRNA36049">
    <property type="protein sequence ID" value="Tp57577_TGAC_v2_mRNA36049"/>
    <property type="gene ID" value="Tp57577_TGAC_v2_gene34860"/>
</dbReference>
<reference evidence="2 3" key="1">
    <citation type="journal article" date="2014" name="Am. J. Bot.">
        <title>Genome assembly and annotation for red clover (Trifolium pratense; Fabaceae).</title>
        <authorList>
            <person name="Istvanek J."/>
            <person name="Jaros M."/>
            <person name="Krenek A."/>
            <person name="Repkova J."/>
        </authorList>
    </citation>
    <scope>NUCLEOTIDE SEQUENCE [LARGE SCALE GENOMIC DNA]</scope>
    <source>
        <strain evidence="3">cv. Tatra</strain>
        <tissue evidence="2">Young leaves</tissue>
    </source>
</reference>
<name>A0A2K3PE46_TRIPR</name>